<sequence length="130" mass="13630">MKERRIKDAVTVLIADVDMYDGSAGQAGLSGGFVDFLRGLGMVGIGAFAVEGAGNGGGDRNFIPGFPSRLHVYIGSGVSGMGGIGDLGQSVGFPDAHEFFVLLILFDKRPIDFVDLVGHNISSLNLSWLI</sequence>
<organism evidence="1">
    <name type="scientific">bioreactor metagenome</name>
    <dbReference type="NCBI Taxonomy" id="1076179"/>
    <lineage>
        <taxon>unclassified sequences</taxon>
        <taxon>metagenomes</taxon>
        <taxon>ecological metagenomes</taxon>
    </lineage>
</organism>
<comment type="caution">
    <text evidence="1">The sequence shown here is derived from an EMBL/GenBank/DDBJ whole genome shotgun (WGS) entry which is preliminary data.</text>
</comment>
<reference evidence="1" key="1">
    <citation type="submission" date="2019-08" db="EMBL/GenBank/DDBJ databases">
        <authorList>
            <person name="Kucharzyk K."/>
            <person name="Murdoch R.W."/>
            <person name="Higgins S."/>
            <person name="Loffler F."/>
        </authorList>
    </citation>
    <scope>NUCLEOTIDE SEQUENCE</scope>
</reference>
<proteinExistence type="predicted"/>
<gene>
    <name evidence="1" type="ORF">SDC9_61089</name>
</gene>
<dbReference type="AlphaFoldDB" id="A0A644XEV6"/>
<accession>A0A644XEV6</accession>
<evidence type="ECO:0000313" key="1">
    <source>
        <dbReference type="EMBL" id="MPM14725.1"/>
    </source>
</evidence>
<name>A0A644XEV6_9ZZZZ</name>
<dbReference type="EMBL" id="VSSQ01002328">
    <property type="protein sequence ID" value="MPM14725.1"/>
    <property type="molecule type" value="Genomic_DNA"/>
</dbReference>
<protein>
    <submittedName>
        <fullName evidence="1">Uncharacterized protein</fullName>
    </submittedName>
</protein>